<evidence type="ECO:0000313" key="3">
    <source>
        <dbReference type="Proteomes" id="UP000257076"/>
    </source>
</evidence>
<comment type="caution">
    <text evidence="2">The sequence shown here is derived from an EMBL/GenBank/DDBJ whole genome shotgun (WGS) entry which is preliminary data.</text>
</comment>
<dbReference type="Proteomes" id="UP000257076">
    <property type="component" value="Unassembled WGS sequence"/>
</dbReference>
<name>A0A3E0B361_9STAP</name>
<keyword evidence="1" id="KW-0812">Transmembrane</keyword>
<feature type="transmembrane region" description="Helical" evidence="1">
    <location>
        <begin position="31"/>
        <end position="50"/>
    </location>
</feature>
<accession>A0A3E0B361</accession>
<gene>
    <name evidence="2" type="ORF">DFR63_0046</name>
</gene>
<protein>
    <submittedName>
        <fullName evidence="2">Uncharacterized protein</fullName>
    </submittedName>
</protein>
<sequence>MNNGTVIILYVLLTLNTLRYGTYILEDNSSTYYIAMFSLNILALLFTIVYRNIKSKKKTEAKIAK</sequence>
<dbReference type="EMBL" id="QUMW01000001">
    <property type="protein sequence ID" value="REG26403.1"/>
    <property type="molecule type" value="Genomic_DNA"/>
</dbReference>
<reference evidence="2 3" key="1">
    <citation type="submission" date="2018-08" db="EMBL/GenBank/DDBJ databases">
        <title>Genomic Encyclopedia of Type Strains, Phase IV (KMG-IV): sequencing the most valuable type-strain genomes for metagenomic binning, comparative biology and taxonomic classification.</title>
        <authorList>
            <person name="Goeker M."/>
        </authorList>
    </citation>
    <scope>NUCLEOTIDE SEQUENCE [LARGE SCALE GENOMIC DNA]</scope>
    <source>
        <strain evidence="2 3">DSM 17274</strain>
    </source>
</reference>
<keyword evidence="1" id="KW-0472">Membrane</keyword>
<evidence type="ECO:0000256" key="1">
    <source>
        <dbReference type="SAM" id="Phobius"/>
    </source>
</evidence>
<feature type="transmembrane region" description="Helical" evidence="1">
    <location>
        <begin position="7"/>
        <end position="25"/>
    </location>
</feature>
<dbReference type="OrthoDB" id="2455236at2"/>
<evidence type="ECO:0000313" key="2">
    <source>
        <dbReference type="EMBL" id="REG26403.1"/>
    </source>
</evidence>
<proteinExistence type="predicted"/>
<keyword evidence="3" id="KW-1185">Reference proteome</keyword>
<dbReference type="AlphaFoldDB" id="A0A3E0B361"/>
<keyword evidence="1" id="KW-1133">Transmembrane helix</keyword>
<organism evidence="2 3">
    <name type="scientific">Jeotgalicoccus halotolerans</name>
    <dbReference type="NCBI Taxonomy" id="157227"/>
    <lineage>
        <taxon>Bacteria</taxon>
        <taxon>Bacillati</taxon>
        <taxon>Bacillota</taxon>
        <taxon>Bacilli</taxon>
        <taxon>Bacillales</taxon>
        <taxon>Staphylococcaceae</taxon>
        <taxon>Jeotgalicoccus</taxon>
    </lineage>
</organism>
<dbReference type="RefSeq" id="WP_115883775.1">
    <property type="nucleotide sequence ID" value="NZ_CBCSHX010000010.1"/>
</dbReference>